<dbReference type="InterPro" id="IPR000917">
    <property type="entry name" value="Sulfatase_N"/>
</dbReference>
<dbReference type="EnsemblMetazoa" id="CLYHEMT010281.1">
    <property type="protein sequence ID" value="CLYHEMP010281.1"/>
    <property type="gene ID" value="CLYHEMG010281"/>
</dbReference>
<feature type="domain" description="Sulfatase N-terminal" evidence="8">
    <location>
        <begin position="24"/>
        <end position="342"/>
    </location>
</feature>
<evidence type="ECO:0000256" key="4">
    <source>
        <dbReference type="ARBA" id="ARBA00022801"/>
    </source>
</evidence>
<keyword evidence="6" id="KW-0325">Glycoprotein</keyword>
<keyword evidence="5" id="KW-0106">Calcium</keyword>
<dbReference type="GO" id="GO:0008484">
    <property type="term" value="F:sulfuric ester hydrolase activity"/>
    <property type="evidence" value="ECO:0007669"/>
    <property type="project" value="InterPro"/>
</dbReference>
<dbReference type="SUPFAM" id="SSF53649">
    <property type="entry name" value="Alkaline phosphatase-like"/>
    <property type="match status" value="1"/>
</dbReference>
<evidence type="ECO:0000256" key="3">
    <source>
        <dbReference type="ARBA" id="ARBA00022723"/>
    </source>
</evidence>
<evidence type="ECO:0000313" key="10">
    <source>
        <dbReference type="Proteomes" id="UP000594262"/>
    </source>
</evidence>
<dbReference type="AlphaFoldDB" id="A0A7M5VG10"/>
<evidence type="ECO:0000256" key="5">
    <source>
        <dbReference type="ARBA" id="ARBA00022837"/>
    </source>
</evidence>
<dbReference type="InterPro" id="IPR047115">
    <property type="entry name" value="ARSB"/>
</dbReference>
<accession>A0A7M5VG10</accession>
<feature type="chain" id="PRO_5029594838" description="Sulfatase N-terminal domain-containing protein" evidence="7">
    <location>
        <begin position="21"/>
        <end position="525"/>
    </location>
</feature>
<dbReference type="Gene3D" id="3.30.1120.10">
    <property type="match status" value="1"/>
</dbReference>
<dbReference type="OrthoDB" id="103349at2759"/>
<evidence type="ECO:0000256" key="2">
    <source>
        <dbReference type="ARBA" id="ARBA00008779"/>
    </source>
</evidence>
<protein>
    <recommendedName>
        <fullName evidence="8">Sulfatase N-terminal domain-containing protein</fullName>
    </recommendedName>
</protein>
<keyword evidence="7" id="KW-0732">Signal</keyword>
<proteinExistence type="inferred from homology"/>
<dbReference type="CDD" id="cd16029">
    <property type="entry name" value="4-S"/>
    <property type="match status" value="1"/>
</dbReference>
<reference evidence="9" key="1">
    <citation type="submission" date="2021-01" db="UniProtKB">
        <authorList>
            <consortium name="EnsemblMetazoa"/>
        </authorList>
    </citation>
    <scope>IDENTIFICATION</scope>
</reference>
<dbReference type="InterPro" id="IPR024607">
    <property type="entry name" value="Sulfatase_CS"/>
</dbReference>
<dbReference type="PANTHER" id="PTHR10342">
    <property type="entry name" value="ARYLSULFATASE"/>
    <property type="match status" value="1"/>
</dbReference>
<dbReference type="Proteomes" id="UP000594262">
    <property type="component" value="Unplaced"/>
</dbReference>
<evidence type="ECO:0000256" key="6">
    <source>
        <dbReference type="ARBA" id="ARBA00023180"/>
    </source>
</evidence>
<dbReference type="PANTHER" id="PTHR10342:SF273">
    <property type="entry name" value="RE14504P"/>
    <property type="match status" value="1"/>
</dbReference>
<keyword evidence="10" id="KW-1185">Reference proteome</keyword>
<dbReference type="PROSITE" id="PS00523">
    <property type="entry name" value="SULFATASE_1"/>
    <property type="match status" value="1"/>
</dbReference>
<keyword evidence="3" id="KW-0479">Metal-binding</keyword>
<dbReference type="InterPro" id="IPR017850">
    <property type="entry name" value="Alkaline_phosphatase_core_sf"/>
</dbReference>
<comment type="similarity">
    <text evidence="2">Belongs to the sulfatase family.</text>
</comment>
<evidence type="ECO:0000256" key="7">
    <source>
        <dbReference type="SAM" id="SignalP"/>
    </source>
</evidence>
<sequence length="525" mass="60145">MEWLLMFLFLLSAGSILANAEQPPHIVLIVADDLGWNDVGFHGSDQIPTPNIDKLAKEGIILNNYYVQPICTPTRSALMTGRYPIHTGLFEGVIYPVELYGLSLDEKILPQYLKELGYTHAFGKWHLGYFAKEYTPTYRGFDSFYGYYTGAEDYFYHNRSGLYWPEFRGLDLHHDVNGKLEPVHHQDGNYSTRMYTSEAIEIINQQDKETTLFLYLPYQNVHGRHLQAPQKWIDHFSHIKHEKRRILAAMMATLDEAVGKVHKALWEKGMLDNTVIIFTSDNGAEGQDFSSNYPLKGCKFLLYEGGVRVPAFINSPLLKRSGVTSMQMMHVTDWLPTIVNLAQGKITKEIDGFDQWKTLQDDVKSPRNEILLNIDHLENLQEALIVDKWKILMDNSKYNSRWTEGPPPGYNVTGKATSVVDCGLKPDKTTHCNETHCLFNLQSDPCEYNDVSSQYPEIYQQMKNKLENYKKGMVQSRKKPGDKTADPRLHGGVWMPWKDITSDARSFRPAIETILLSISAFNFLI</sequence>
<evidence type="ECO:0000313" key="9">
    <source>
        <dbReference type="EnsemblMetazoa" id="CLYHEMP010281.1"/>
    </source>
</evidence>
<comment type="cofactor">
    <cofactor evidence="1">
        <name>Ca(2+)</name>
        <dbReference type="ChEBI" id="CHEBI:29108"/>
    </cofactor>
</comment>
<organism evidence="9 10">
    <name type="scientific">Clytia hemisphaerica</name>
    <dbReference type="NCBI Taxonomy" id="252671"/>
    <lineage>
        <taxon>Eukaryota</taxon>
        <taxon>Metazoa</taxon>
        <taxon>Cnidaria</taxon>
        <taxon>Hydrozoa</taxon>
        <taxon>Hydroidolina</taxon>
        <taxon>Leptothecata</taxon>
        <taxon>Obeliida</taxon>
        <taxon>Clytiidae</taxon>
        <taxon>Clytia</taxon>
    </lineage>
</organism>
<name>A0A7M5VG10_9CNID</name>
<evidence type="ECO:0000256" key="1">
    <source>
        <dbReference type="ARBA" id="ARBA00001913"/>
    </source>
</evidence>
<dbReference type="GO" id="GO:0046872">
    <property type="term" value="F:metal ion binding"/>
    <property type="evidence" value="ECO:0007669"/>
    <property type="project" value="UniProtKB-KW"/>
</dbReference>
<dbReference type="Pfam" id="PF00884">
    <property type="entry name" value="Sulfatase"/>
    <property type="match status" value="1"/>
</dbReference>
<keyword evidence="4" id="KW-0378">Hydrolase</keyword>
<dbReference type="Gene3D" id="3.40.720.10">
    <property type="entry name" value="Alkaline Phosphatase, subunit A"/>
    <property type="match status" value="1"/>
</dbReference>
<evidence type="ECO:0000259" key="8">
    <source>
        <dbReference type="Pfam" id="PF00884"/>
    </source>
</evidence>
<feature type="signal peptide" evidence="7">
    <location>
        <begin position="1"/>
        <end position="20"/>
    </location>
</feature>